<protein>
    <recommendedName>
        <fullName evidence="11">ComEC/Rec2-related protein domain-containing protein</fullName>
    </recommendedName>
</protein>
<sequence length="504" mass="56495">MKLHPAQYLSGWSIAVVLGITWGLFFKVGWLWSPALLSCVGLVLAVIVKIFFKRFRYSGLIVGIIIFFILAWVRCLFVIPQVSPDSLIYYNERPTELTACVIGEPRRNSKDQRLILGSVKIENKKVSRKLLTVLPLYPIYNYGDCLFLSGKLQTPQPIQNFAYDKYLLKDDIVSVMYRPRVLILSKGEGFWWHRSLINLRQWLASDLADGLVEPAASLAQAMTLGYQEWLYQTDMDSFAKTGTIHIISISGLHIGVLVIVILQLLLLLGLNRRLVVWVALPFLIIYVVTVGSPAAAARSALMAIIALLAVNGGRLSDLGRAWLLAGVILLLINPWLLVADIGFQLSFLSVWGLIYLTPPIIKILSFWPKLINNAVLQKIWQWVVIVLSAGLAATLATMPLVIIYFERWSIIGVLANLIIVPLSSLALLSVFGAWILNIFLPIKLACLPAQIILDVLFRLNNFLASVSWSSMTVEAWPMAIVVLYYLLLCFGIWFFNKNSSSSVY</sequence>
<evidence type="ECO:0000313" key="10">
    <source>
        <dbReference type="Proteomes" id="UP000228533"/>
    </source>
</evidence>
<dbReference type="PANTHER" id="PTHR30619:SF1">
    <property type="entry name" value="RECOMBINATION PROTEIN 2"/>
    <property type="match status" value="1"/>
</dbReference>
<dbReference type="Pfam" id="PF13567">
    <property type="entry name" value="DUF4131"/>
    <property type="match status" value="1"/>
</dbReference>
<evidence type="ECO:0000256" key="1">
    <source>
        <dbReference type="ARBA" id="ARBA00004651"/>
    </source>
</evidence>
<evidence type="ECO:0000259" key="8">
    <source>
        <dbReference type="Pfam" id="PF13567"/>
    </source>
</evidence>
<feature type="transmembrane region" description="Helical" evidence="6">
    <location>
        <begin position="345"/>
        <end position="367"/>
    </location>
</feature>
<evidence type="ECO:0000313" key="9">
    <source>
        <dbReference type="EMBL" id="PIT96394.1"/>
    </source>
</evidence>
<dbReference type="InterPro" id="IPR052159">
    <property type="entry name" value="Competence_DNA_uptake"/>
</dbReference>
<name>A0A2M6WUD9_9BACT</name>
<evidence type="ECO:0000256" key="6">
    <source>
        <dbReference type="SAM" id="Phobius"/>
    </source>
</evidence>
<dbReference type="InterPro" id="IPR004477">
    <property type="entry name" value="ComEC_N"/>
</dbReference>
<dbReference type="EMBL" id="PFAM01000004">
    <property type="protein sequence ID" value="PIT96394.1"/>
    <property type="molecule type" value="Genomic_DNA"/>
</dbReference>
<evidence type="ECO:0000259" key="7">
    <source>
        <dbReference type="Pfam" id="PF03772"/>
    </source>
</evidence>
<organism evidence="9 10">
    <name type="scientific">Candidatus Falkowbacteria bacterium CG10_big_fil_rev_8_21_14_0_10_37_14</name>
    <dbReference type="NCBI Taxonomy" id="1974561"/>
    <lineage>
        <taxon>Bacteria</taxon>
        <taxon>Candidatus Falkowiibacteriota</taxon>
    </lineage>
</organism>
<feature type="transmembrane region" description="Helical" evidence="6">
    <location>
        <begin position="379"/>
        <end position="405"/>
    </location>
</feature>
<dbReference type="AlphaFoldDB" id="A0A2M6WUD9"/>
<dbReference type="GO" id="GO:0005886">
    <property type="term" value="C:plasma membrane"/>
    <property type="evidence" value="ECO:0007669"/>
    <property type="project" value="UniProtKB-SubCell"/>
</dbReference>
<feature type="transmembrane region" description="Helical" evidence="6">
    <location>
        <begin position="411"/>
        <end position="439"/>
    </location>
</feature>
<keyword evidence="3 6" id="KW-0812">Transmembrane</keyword>
<evidence type="ECO:0008006" key="11">
    <source>
        <dbReference type="Google" id="ProtNLM"/>
    </source>
</evidence>
<proteinExistence type="predicted"/>
<dbReference type="Proteomes" id="UP000228533">
    <property type="component" value="Unassembled WGS sequence"/>
</dbReference>
<evidence type="ECO:0000256" key="3">
    <source>
        <dbReference type="ARBA" id="ARBA00022692"/>
    </source>
</evidence>
<comment type="subcellular location">
    <subcellularLocation>
        <location evidence="1">Cell membrane</location>
        <topology evidence="1">Multi-pass membrane protein</topology>
    </subcellularLocation>
</comment>
<dbReference type="Pfam" id="PF03772">
    <property type="entry name" value="Competence"/>
    <property type="match status" value="1"/>
</dbReference>
<accession>A0A2M6WUD9</accession>
<feature type="transmembrane region" description="Helical" evidence="6">
    <location>
        <begin position="31"/>
        <end position="52"/>
    </location>
</feature>
<feature type="domain" description="DUF4131" evidence="8">
    <location>
        <begin position="30"/>
        <end position="177"/>
    </location>
</feature>
<dbReference type="PANTHER" id="PTHR30619">
    <property type="entry name" value="DNA INTERNALIZATION/COMPETENCE PROTEIN COMEC/REC2"/>
    <property type="match status" value="1"/>
</dbReference>
<feature type="transmembrane region" description="Helical" evidence="6">
    <location>
        <begin position="475"/>
        <end position="495"/>
    </location>
</feature>
<evidence type="ECO:0000256" key="5">
    <source>
        <dbReference type="ARBA" id="ARBA00023136"/>
    </source>
</evidence>
<gene>
    <name evidence="9" type="ORF">COT94_00325</name>
</gene>
<feature type="domain" description="ComEC/Rec2-related protein" evidence="7">
    <location>
        <begin position="222"/>
        <end position="495"/>
    </location>
</feature>
<feature type="transmembrane region" description="Helical" evidence="6">
    <location>
        <begin position="244"/>
        <end position="267"/>
    </location>
</feature>
<feature type="transmembrane region" description="Helical" evidence="6">
    <location>
        <begin position="59"/>
        <end position="79"/>
    </location>
</feature>
<reference evidence="10" key="1">
    <citation type="submission" date="2017-09" db="EMBL/GenBank/DDBJ databases">
        <title>Depth-based differentiation of microbial function through sediment-hosted aquifers and enrichment of novel symbionts in the deep terrestrial subsurface.</title>
        <authorList>
            <person name="Probst A.J."/>
            <person name="Ladd B."/>
            <person name="Jarett J.K."/>
            <person name="Geller-Mcgrath D.E."/>
            <person name="Sieber C.M.K."/>
            <person name="Emerson J.B."/>
            <person name="Anantharaman K."/>
            <person name="Thomas B.C."/>
            <person name="Malmstrom R."/>
            <person name="Stieglmeier M."/>
            <person name="Klingl A."/>
            <person name="Woyke T."/>
            <person name="Ryan C.M."/>
            <person name="Banfield J.F."/>
        </authorList>
    </citation>
    <scope>NUCLEOTIDE SEQUENCE [LARGE SCALE GENOMIC DNA]</scope>
</reference>
<evidence type="ECO:0000256" key="2">
    <source>
        <dbReference type="ARBA" id="ARBA00022475"/>
    </source>
</evidence>
<keyword evidence="4 6" id="KW-1133">Transmembrane helix</keyword>
<dbReference type="NCBIfam" id="TIGR00360">
    <property type="entry name" value="ComEC_N-term"/>
    <property type="match status" value="1"/>
</dbReference>
<feature type="transmembrane region" description="Helical" evidence="6">
    <location>
        <begin position="321"/>
        <end position="339"/>
    </location>
</feature>
<comment type="caution">
    <text evidence="9">The sequence shown here is derived from an EMBL/GenBank/DDBJ whole genome shotgun (WGS) entry which is preliminary data.</text>
</comment>
<keyword evidence="5 6" id="KW-0472">Membrane</keyword>
<keyword evidence="2" id="KW-1003">Cell membrane</keyword>
<evidence type="ECO:0000256" key="4">
    <source>
        <dbReference type="ARBA" id="ARBA00022989"/>
    </source>
</evidence>
<feature type="transmembrane region" description="Helical" evidence="6">
    <location>
        <begin position="7"/>
        <end position="25"/>
    </location>
</feature>
<dbReference type="InterPro" id="IPR025405">
    <property type="entry name" value="DUF4131"/>
</dbReference>
<feature type="transmembrane region" description="Helical" evidence="6">
    <location>
        <begin position="274"/>
        <end position="290"/>
    </location>
</feature>